<reference evidence="1 2" key="1">
    <citation type="journal article" date="2015" name="PLoS Pathog.">
        <title>Evolution of genome size and complexity in the rhabdoviridae.</title>
        <authorList>
            <person name="Walker P.J."/>
            <person name="Firth C."/>
            <person name="Widen S.G."/>
            <person name="Blasdell K.R."/>
            <person name="Guzman H."/>
            <person name="Wood T.G."/>
            <person name="Paradkar P.N."/>
            <person name="Holmes E.C."/>
            <person name="Tesh R.B."/>
            <person name="Vasilakis N."/>
        </authorList>
    </citation>
    <scope>NUCLEOTIDE SEQUENCE [LARGE SCALE GENOMIC DNA]</scope>
    <source>
        <strain evidence="1">CaAr16102</strain>
    </source>
</reference>
<dbReference type="GeneID" id="37627360"/>
<keyword evidence="2" id="KW-1185">Reference proteome</keyword>
<dbReference type="OrthoDB" id="26734at10239"/>
<dbReference type="EMBL" id="KM205012">
    <property type="protein sequence ID" value="AJR28508.1"/>
    <property type="molecule type" value="Viral_cRNA"/>
</dbReference>
<dbReference type="Proteomes" id="UP000145727">
    <property type="component" value="Segment"/>
</dbReference>
<evidence type="ECO:0000313" key="1">
    <source>
        <dbReference type="EMBL" id="AJR28508.1"/>
    </source>
</evidence>
<dbReference type="KEGG" id="vg:37627360"/>
<protein>
    <submittedName>
        <fullName evidence="1">Uncharacterized protein</fullName>
    </submittedName>
</protein>
<sequence length="82" mass="9284">MVPSKTLGERILTELLESHALLEEEEFEAERVYICRGNPDQIGALYARACVWLVNLEAINLLSSNWDLDHEEPGKLVVTIFA</sequence>
<evidence type="ECO:0000313" key="2">
    <source>
        <dbReference type="Proteomes" id="UP000145727"/>
    </source>
</evidence>
<proteinExistence type="predicted"/>
<name>A0A0D3R1H8_9RHAB</name>
<accession>A0A0D3R1H8</accession>
<organism evidence="1 2">
    <name type="scientific">Rochambeau virus</name>
    <dbReference type="NCBI Taxonomy" id="380435"/>
    <lineage>
        <taxon>Viruses</taxon>
        <taxon>Riboviria</taxon>
        <taxon>Orthornavirae</taxon>
        <taxon>Negarnaviricota</taxon>
        <taxon>Haploviricotina</taxon>
        <taxon>Monjiviricetes</taxon>
        <taxon>Mononegavirales</taxon>
        <taxon>Rhabdoviridae</taxon>
        <taxon>Alpharhabdovirinae</taxon>
        <taxon>Curiovirus</taxon>
        <taxon>Curiovirus rochambeau</taxon>
    </lineage>
</organism>
<dbReference type="RefSeq" id="YP_009362147.1">
    <property type="nucleotide sequence ID" value="NC_034534.1"/>
</dbReference>